<comment type="caution">
    <text evidence="13">The sequence shown here is derived from an EMBL/GenBank/DDBJ whole genome shotgun (WGS) entry which is preliminary data.</text>
</comment>
<feature type="domain" description="Zinc transporter ZIP4/12 EF-hand" evidence="12">
    <location>
        <begin position="107"/>
        <end position="230"/>
    </location>
</feature>
<reference evidence="13 14" key="1">
    <citation type="journal article" date="2018" name="Nat. Ecol. Evol.">
        <title>Shark genomes provide insights into elasmobranch evolution and the origin of vertebrates.</title>
        <authorList>
            <person name="Hara Y"/>
            <person name="Yamaguchi K"/>
            <person name="Onimaru K"/>
            <person name="Kadota M"/>
            <person name="Koyanagi M"/>
            <person name="Keeley SD"/>
            <person name="Tatsumi K"/>
            <person name="Tanaka K"/>
            <person name="Motone F"/>
            <person name="Kageyama Y"/>
            <person name="Nozu R"/>
            <person name="Adachi N"/>
            <person name="Nishimura O"/>
            <person name="Nakagawa R"/>
            <person name="Tanegashima C"/>
            <person name="Kiyatake I"/>
            <person name="Matsumoto R"/>
            <person name="Murakumo K"/>
            <person name="Nishida K"/>
            <person name="Terakita A"/>
            <person name="Kuratani S"/>
            <person name="Sato K"/>
            <person name="Hyodo S Kuraku.S."/>
        </authorList>
    </citation>
    <scope>NUCLEOTIDE SEQUENCE [LARGE SCALE GENOMIC DNA]</scope>
</reference>
<protein>
    <recommendedName>
        <fullName evidence="7">Zinc transporter ZIP12</fullName>
    </recommendedName>
    <alternativeName>
        <fullName evidence="8">Solute carrier family 39 member 12</fullName>
    </alternativeName>
    <alternativeName>
        <fullName evidence="9">Zrt- and Irt-like protein 12</fullName>
    </alternativeName>
</protein>
<evidence type="ECO:0000256" key="5">
    <source>
        <dbReference type="ARBA" id="ARBA00023136"/>
    </source>
</evidence>
<evidence type="ECO:0000256" key="10">
    <source>
        <dbReference type="SAM" id="Phobius"/>
    </source>
</evidence>
<dbReference type="GO" id="GO:0030003">
    <property type="term" value="P:intracellular monoatomic cation homeostasis"/>
    <property type="evidence" value="ECO:0007669"/>
    <property type="project" value="TreeGrafter"/>
</dbReference>
<evidence type="ECO:0000259" key="11">
    <source>
        <dbReference type="Pfam" id="PF18292"/>
    </source>
</evidence>
<evidence type="ECO:0000256" key="4">
    <source>
        <dbReference type="ARBA" id="ARBA00022989"/>
    </source>
</evidence>
<dbReference type="GO" id="GO:0140410">
    <property type="term" value="F:monoatomic cation:bicarbonate symporter activity"/>
    <property type="evidence" value="ECO:0007669"/>
    <property type="project" value="TreeGrafter"/>
</dbReference>
<keyword evidence="4 10" id="KW-1133">Transmembrane helix</keyword>
<name>A0A401NR23_SCYTO</name>
<dbReference type="Proteomes" id="UP000288216">
    <property type="component" value="Unassembled WGS sequence"/>
</dbReference>
<sequence>MKDICTSDIRPHVEDYRFYLTKVLDLQPHQDSNHLSHDEINKVLEIIQEHYVVSSSSQCIDADWLDEKAGIVDPLGADENTAPRLAGAIITSILQGLCIRSLGLPNPRFFTEFIFRSLNSTNNISTADLNRLLNQLGLGRYFESRSHDHEDDQSSENHFKGSDNLQFAIKLSQDHECDHVHDDDGFTWATVCFSAEQLMGIFANGSESVISKEHFNQMSPAIIQQLLSGACQHSEQDYPQSVVLPTNTEKYGYSTVAVLIITVSSMCGIILLIFNSCKQTYQLILQLFVGIAVGTMSGDALMHLLPQVLGLHDHERKDTGNFSEDKGYIWKTLTVLGGIYVFFLIEKLFSLLLTLRGQPFANGHLAHSHDLPMESNLNVQSEGGKSVSTMQLGNPEDSENVDIPTNNAIITIAENDKKGTFNLLAIMIVVGDSMHNFADGLAIGAAFSSSVETGITTTIAILFHEIPHEMGDFAVLLNSGLSIKLAMLMNLLSALTAFIGLYIGLSLSGDHNVQQWIFTVTAGMFLYLSLVEMLPEMAHVKTTKPWLMFIFQNIGLLLVSFSLEVSWKFGFIHENTLFFLHGFEELHVKGCVLMM</sequence>
<evidence type="ECO:0000313" key="14">
    <source>
        <dbReference type="Proteomes" id="UP000288216"/>
    </source>
</evidence>
<proteinExistence type="inferred from homology"/>
<evidence type="ECO:0000256" key="8">
    <source>
        <dbReference type="ARBA" id="ARBA00042541"/>
    </source>
</evidence>
<evidence type="ECO:0000313" key="13">
    <source>
        <dbReference type="EMBL" id="GCB63299.1"/>
    </source>
</evidence>
<dbReference type="Pfam" id="PF02535">
    <property type="entry name" value="Zip"/>
    <property type="match status" value="1"/>
</dbReference>
<dbReference type="Pfam" id="PF21116">
    <property type="entry name" value="EF-hand_Zip"/>
    <property type="match status" value="1"/>
</dbReference>
<evidence type="ECO:0000256" key="6">
    <source>
        <dbReference type="ARBA" id="ARBA00034634"/>
    </source>
</evidence>
<comment type="similarity">
    <text evidence="2">Belongs to the ZIP transporter (TC 2.A.5) family.</text>
</comment>
<evidence type="ECO:0000259" key="12">
    <source>
        <dbReference type="Pfam" id="PF21116"/>
    </source>
</evidence>
<feature type="domain" description="Zinc transporter ZIP4 N-terminal" evidence="11">
    <location>
        <begin position="2"/>
        <end position="99"/>
    </location>
</feature>
<dbReference type="Pfam" id="PF18292">
    <property type="entry name" value="ZIP4_domain"/>
    <property type="match status" value="1"/>
</dbReference>
<evidence type="ECO:0000256" key="9">
    <source>
        <dbReference type="ARBA" id="ARBA00042971"/>
    </source>
</evidence>
<comment type="catalytic activity">
    <reaction evidence="6">
        <text>Zn(2+)(in) = Zn(2+)(out)</text>
        <dbReference type="Rhea" id="RHEA:29351"/>
        <dbReference type="ChEBI" id="CHEBI:29105"/>
    </reaction>
</comment>
<evidence type="ECO:0000256" key="1">
    <source>
        <dbReference type="ARBA" id="ARBA00004141"/>
    </source>
</evidence>
<feature type="transmembrane region" description="Helical" evidence="10">
    <location>
        <begin position="328"/>
        <end position="345"/>
    </location>
</feature>
<dbReference type="GO" id="GO:0005886">
    <property type="term" value="C:plasma membrane"/>
    <property type="evidence" value="ECO:0007669"/>
    <property type="project" value="TreeGrafter"/>
</dbReference>
<dbReference type="InterPro" id="IPR041137">
    <property type="entry name" value="ZIP4_N"/>
</dbReference>
<dbReference type="PANTHER" id="PTHR12191:SF4">
    <property type="entry name" value="ZINC TRANSPORTER ZIP12"/>
    <property type="match status" value="1"/>
</dbReference>
<accession>A0A401NR23</accession>
<dbReference type="GO" id="GO:0071578">
    <property type="term" value="P:zinc ion import across plasma membrane"/>
    <property type="evidence" value="ECO:0007669"/>
    <property type="project" value="TreeGrafter"/>
</dbReference>
<dbReference type="GO" id="GO:0005385">
    <property type="term" value="F:zinc ion transmembrane transporter activity"/>
    <property type="evidence" value="ECO:0007669"/>
    <property type="project" value="TreeGrafter"/>
</dbReference>
<keyword evidence="5 10" id="KW-0472">Membrane</keyword>
<dbReference type="STRING" id="75743.A0A401NR23"/>
<feature type="transmembrane region" description="Helical" evidence="10">
    <location>
        <begin position="516"/>
        <end position="534"/>
    </location>
</feature>
<dbReference type="InterPro" id="IPR049406">
    <property type="entry name" value="ZIP4_12_EF-hand"/>
</dbReference>
<gene>
    <name evidence="13" type="ORF">scyTo_0011597</name>
</gene>
<evidence type="ECO:0000256" key="3">
    <source>
        <dbReference type="ARBA" id="ARBA00022692"/>
    </source>
</evidence>
<dbReference type="OrthoDB" id="200954at2759"/>
<dbReference type="InterPro" id="IPR003689">
    <property type="entry name" value="ZIP"/>
</dbReference>
<organism evidence="13 14">
    <name type="scientific">Scyliorhinus torazame</name>
    <name type="common">Cloudy catshark</name>
    <name type="synonym">Catulus torazame</name>
    <dbReference type="NCBI Taxonomy" id="75743"/>
    <lineage>
        <taxon>Eukaryota</taxon>
        <taxon>Metazoa</taxon>
        <taxon>Chordata</taxon>
        <taxon>Craniata</taxon>
        <taxon>Vertebrata</taxon>
        <taxon>Chondrichthyes</taxon>
        <taxon>Elasmobranchii</taxon>
        <taxon>Galeomorphii</taxon>
        <taxon>Galeoidea</taxon>
        <taxon>Carcharhiniformes</taxon>
        <taxon>Scyliorhinidae</taxon>
        <taxon>Scyliorhinus</taxon>
    </lineage>
</organism>
<comment type="subcellular location">
    <subcellularLocation>
        <location evidence="1">Membrane</location>
        <topology evidence="1">Multi-pass membrane protein</topology>
    </subcellularLocation>
</comment>
<feature type="transmembrane region" description="Helical" evidence="10">
    <location>
        <begin position="283"/>
        <end position="308"/>
    </location>
</feature>
<feature type="transmembrane region" description="Helical" evidence="10">
    <location>
        <begin position="546"/>
        <end position="563"/>
    </location>
</feature>
<keyword evidence="14" id="KW-1185">Reference proteome</keyword>
<evidence type="ECO:0000256" key="2">
    <source>
        <dbReference type="ARBA" id="ARBA00006939"/>
    </source>
</evidence>
<keyword evidence="3 10" id="KW-0812">Transmembrane</keyword>
<dbReference type="AlphaFoldDB" id="A0A401NR23"/>
<dbReference type="OMA" id="YKANNFA"/>
<dbReference type="PANTHER" id="PTHR12191">
    <property type="entry name" value="SOLUTE CARRIER FAMILY 39"/>
    <property type="match status" value="1"/>
</dbReference>
<evidence type="ECO:0000256" key="7">
    <source>
        <dbReference type="ARBA" id="ARBA00040591"/>
    </source>
</evidence>
<feature type="transmembrane region" description="Helical" evidence="10">
    <location>
        <begin position="251"/>
        <end position="274"/>
    </location>
</feature>
<dbReference type="EMBL" id="BFAA01005328">
    <property type="protein sequence ID" value="GCB63299.1"/>
    <property type="molecule type" value="Genomic_DNA"/>
</dbReference>
<dbReference type="InterPro" id="IPR050799">
    <property type="entry name" value="ZIP_Transporter"/>
</dbReference>
<feature type="transmembrane region" description="Helical" evidence="10">
    <location>
        <begin position="485"/>
        <end position="504"/>
    </location>
</feature>